<feature type="non-terminal residue" evidence="2">
    <location>
        <position position="75"/>
    </location>
</feature>
<feature type="compositionally biased region" description="Basic and acidic residues" evidence="1">
    <location>
        <begin position="1"/>
        <end position="14"/>
    </location>
</feature>
<keyword evidence="3" id="KW-1185">Reference proteome</keyword>
<dbReference type="OrthoDB" id="4847360at2759"/>
<dbReference type="AlphaFoldDB" id="A0A0L6VKC4"/>
<comment type="caution">
    <text evidence="2">The sequence shown here is derived from an EMBL/GenBank/DDBJ whole genome shotgun (WGS) entry which is preliminary data.</text>
</comment>
<evidence type="ECO:0000313" key="2">
    <source>
        <dbReference type="EMBL" id="KNZ60575.1"/>
    </source>
</evidence>
<dbReference type="VEuPathDB" id="FungiDB:VP01_15352g1"/>
<name>A0A0L6VKC4_9BASI</name>
<organism evidence="2 3">
    <name type="scientific">Puccinia sorghi</name>
    <dbReference type="NCBI Taxonomy" id="27349"/>
    <lineage>
        <taxon>Eukaryota</taxon>
        <taxon>Fungi</taxon>
        <taxon>Dikarya</taxon>
        <taxon>Basidiomycota</taxon>
        <taxon>Pucciniomycotina</taxon>
        <taxon>Pucciniomycetes</taxon>
        <taxon>Pucciniales</taxon>
        <taxon>Pucciniaceae</taxon>
        <taxon>Puccinia</taxon>
    </lineage>
</organism>
<evidence type="ECO:0000256" key="1">
    <source>
        <dbReference type="SAM" id="MobiDB-lite"/>
    </source>
</evidence>
<accession>A0A0L6VKC4</accession>
<gene>
    <name evidence="2" type="ORF">VP01_15352g1</name>
</gene>
<reference evidence="2 3" key="1">
    <citation type="submission" date="2015-08" db="EMBL/GenBank/DDBJ databases">
        <title>Next Generation Sequencing and Analysis of the Genome of Puccinia sorghi L Schw, the Causal Agent of Maize Common Rust.</title>
        <authorList>
            <person name="Rochi L."/>
            <person name="Burguener G."/>
            <person name="Darino M."/>
            <person name="Turjanski A."/>
            <person name="Kreff E."/>
            <person name="Dieguez M.J."/>
            <person name="Sacco F."/>
        </authorList>
    </citation>
    <scope>NUCLEOTIDE SEQUENCE [LARGE SCALE GENOMIC DNA]</scope>
    <source>
        <strain evidence="2 3">RO10H11247</strain>
    </source>
</reference>
<feature type="region of interest" description="Disordered" evidence="1">
    <location>
        <begin position="1"/>
        <end position="34"/>
    </location>
</feature>
<dbReference type="Proteomes" id="UP000037035">
    <property type="component" value="Unassembled WGS sequence"/>
</dbReference>
<evidence type="ECO:0000313" key="3">
    <source>
        <dbReference type="Proteomes" id="UP000037035"/>
    </source>
</evidence>
<protein>
    <submittedName>
        <fullName evidence="2">Uncharacterized protein</fullName>
    </submittedName>
</protein>
<sequence>MTSHGEDSPTKARLDATAGQQNPALAPTPASNPMVLAKPQPFNGNRGAAAEAFVGQISLQTFTFPKQFPTNTSKV</sequence>
<dbReference type="EMBL" id="LAVV01005945">
    <property type="protein sequence ID" value="KNZ60575.1"/>
    <property type="molecule type" value="Genomic_DNA"/>
</dbReference>
<proteinExistence type="predicted"/>